<reference evidence="2 3" key="1">
    <citation type="submission" date="2024-08" db="EMBL/GenBank/DDBJ databases">
        <title>Genome mining of Saccharopolyspora cebuensis PGLac3 from Nigerian medicinal plant.</title>
        <authorList>
            <person name="Ezeobiora C.E."/>
            <person name="Igbokwe N.H."/>
            <person name="Amin D.H."/>
            <person name="Mendie U.E."/>
        </authorList>
    </citation>
    <scope>NUCLEOTIDE SEQUENCE [LARGE SCALE GENOMIC DNA]</scope>
    <source>
        <strain evidence="2 3">PGLac3</strain>
    </source>
</reference>
<feature type="chain" id="PRO_5045690035" evidence="1">
    <location>
        <begin position="30"/>
        <end position="266"/>
    </location>
</feature>
<proteinExistence type="predicted"/>
<evidence type="ECO:0000256" key="1">
    <source>
        <dbReference type="SAM" id="SignalP"/>
    </source>
</evidence>
<evidence type="ECO:0000313" key="3">
    <source>
        <dbReference type="Proteomes" id="UP001564626"/>
    </source>
</evidence>
<keyword evidence="3" id="KW-1185">Reference proteome</keyword>
<feature type="signal peptide" evidence="1">
    <location>
        <begin position="1"/>
        <end position="29"/>
    </location>
</feature>
<protein>
    <submittedName>
        <fullName evidence="2">Uncharacterized protein</fullName>
    </submittedName>
</protein>
<organism evidence="2 3">
    <name type="scientific">Saccharopolyspora cebuensis</name>
    <dbReference type="NCBI Taxonomy" id="418759"/>
    <lineage>
        <taxon>Bacteria</taxon>
        <taxon>Bacillati</taxon>
        <taxon>Actinomycetota</taxon>
        <taxon>Actinomycetes</taxon>
        <taxon>Pseudonocardiales</taxon>
        <taxon>Pseudonocardiaceae</taxon>
        <taxon>Saccharopolyspora</taxon>
    </lineage>
</organism>
<dbReference type="RefSeq" id="WP_345365256.1">
    <property type="nucleotide sequence ID" value="NZ_BAABII010000013.1"/>
</dbReference>
<comment type="caution">
    <text evidence="2">The sequence shown here is derived from an EMBL/GenBank/DDBJ whole genome shotgun (WGS) entry which is preliminary data.</text>
</comment>
<evidence type="ECO:0000313" key="2">
    <source>
        <dbReference type="EMBL" id="MEY8040661.1"/>
    </source>
</evidence>
<gene>
    <name evidence="2" type="ORF">AB8O55_14740</name>
</gene>
<sequence>MSGPPLFRRLATLGLVVVASVGLAVPATAAAPPSPEHCATTLRCDLGEIARMPVADRAHFVRLVQRHGTRYEPDFRRWAAIAAVLDAQRDWGVGDPGSWLAVTGSGLLEALERSLVVARRPGADDFGNPGTGEWAAYLVDLRAGRLDHRPVHDREWSAAEQVALDHGERVAGGRGLVPTSGERRFKQLTDLFRWAMQHQEELSRVLGPLAPVLWWFTDVRNEEVFRVAGAVALTISFGPPGPQALSALLQGIQRRCPTCAQPAPAT</sequence>
<accession>A0ABV4CLH7</accession>
<keyword evidence="1" id="KW-0732">Signal</keyword>
<dbReference type="Proteomes" id="UP001564626">
    <property type="component" value="Unassembled WGS sequence"/>
</dbReference>
<name>A0ABV4CLH7_9PSEU</name>
<dbReference type="EMBL" id="JBGEHV010000024">
    <property type="protein sequence ID" value="MEY8040661.1"/>
    <property type="molecule type" value="Genomic_DNA"/>
</dbReference>